<name>A0ACB0JKJ6_TRIPR</name>
<protein>
    <submittedName>
        <fullName evidence="1">Uncharacterized protein</fullName>
    </submittedName>
</protein>
<keyword evidence="2" id="KW-1185">Reference proteome</keyword>
<gene>
    <name evidence="1" type="ORF">MILVUS5_LOCUS13250</name>
</gene>
<evidence type="ECO:0000313" key="1">
    <source>
        <dbReference type="EMBL" id="CAJ2644153.1"/>
    </source>
</evidence>
<proteinExistence type="predicted"/>
<sequence>MGQLARQVSSLQTQSGFCGNTTDPRNESCNSINLRSREVSSQNVVENPKKDESKNGVVEKMMDGVVENRRENKKEEKNKEEKAYEGEVEKRVENESSAKKGKKPLVKGPKFQVPSPYARMPYPRLKKVKNQDLEFCGVVSECFKVEVLEEVEESNPVVNPQKSSTSTLKASVKKGSKKSLSRSSKKERTNLKTKGEDLKSDSGSVKSLLFDINIAPLNEENKRSRVESKLKHDLKTDPVFQRLGVARLEAFNIMGADSLKLEQELSYFTMRG</sequence>
<evidence type="ECO:0000313" key="2">
    <source>
        <dbReference type="Proteomes" id="UP001177021"/>
    </source>
</evidence>
<dbReference type="Proteomes" id="UP001177021">
    <property type="component" value="Unassembled WGS sequence"/>
</dbReference>
<organism evidence="1 2">
    <name type="scientific">Trifolium pratense</name>
    <name type="common">Red clover</name>
    <dbReference type="NCBI Taxonomy" id="57577"/>
    <lineage>
        <taxon>Eukaryota</taxon>
        <taxon>Viridiplantae</taxon>
        <taxon>Streptophyta</taxon>
        <taxon>Embryophyta</taxon>
        <taxon>Tracheophyta</taxon>
        <taxon>Spermatophyta</taxon>
        <taxon>Magnoliopsida</taxon>
        <taxon>eudicotyledons</taxon>
        <taxon>Gunneridae</taxon>
        <taxon>Pentapetalae</taxon>
        <taxon>rosids</taxon>
        <taxon>fabids</taxon>
        <taxon>Fabales</taxon>
        <taxon>Fabaceae</taxon>
        <taxon>Papilionoideae</taxon>
        <taxon>50 kb inversion clade</taxon>
        <taxon>NPAAA clade</taxon>
        <taxon>Hologalegina</taxon>
        <taxon>IRL clade</taxon>
        <taxon>Trifolieae</taxon>
        <taxon>Trifolium</taxon>
    </lineage>
</organism>
<reference evidence="1" key="1">
    <citation type="submission" date="2023-10" db="EMBL/GenBank/DDBJ databases">
        <authorList>
            <person name="Rodriguez Cubillos JULIANA M."/>
            <person name="De Vega J."/>
        </authorList>
    </citation>
    <scope>NUCLEOTIDE SEQUENCE</scope>
</reference>
<dbReference type="EMBL" id="CASHSV030000034">
    <property type="protein sequence ID" value="CAJ2644153.1"/>
    <property type="molecule type" value="Genomic_DNA"/>
</dbReference>
<comment type="caution">
    <text evidence="1">The sequence shown here is derived from an EMBL/GenBank/DDBJ whole genome shotgun (WGS) entry which is preliminary data.</text>
</comment>
<accession>A0ACB0JKJ6</accession>